<name>A0A518END8_9BACT</name>
<sequence length="390" mass="43410">MLLIAAAALMAAPQLGDGTQPARFTLPNTFGEAGSGSVEVQLGFYQRDDPQGAGNPFLDEKLTVIEPIVVFDYNVSDTFSYSGLFVYDYVSSASIERLSRFPQQSGASGDYYVGFDLGARWKTSDQTFIGARTGFSTEYDYQSIHLGGDYGWERSDKDAKLTLSVDAFLDTVKPIRWDGTTDPDDDRTSLAATASWFQILGPKTQGTFGVTVSSQTGFLETPYNSVIVDNGTGVPNNDLFNNAPGFEVQEELPDSRLRTVAFSRVRHLLSPGNAVELGARIYSDDWGIGAFDLMPRYIKSFDGGRNLLELRYRFYTQSAADYFQSEIVTGPVPDERTMDFGLGEFSSHTLGGTWQWNNTDSTRWTFSLDYSIRDDDLRTYYGLVGYRWTF</sequence>
<keyword evidence="2" id="KW-1185">Reference proteome</keyword>
<accession>A0A518END8</accession>
<dbReference type="InterPro" id="IPR021953">
    <property type="entry name" value="DUF3570"/>
</dbReference>
<organism evidence="1 2">
    <name type="scientific">Saltatorellus ferox</name>
    <dbReference type="NCBI Taxonomy" id="2528018"/>
    <lineage>
        <taxon>Bacteria</taxon>
        <taxon>Pseudomonadati</taxon>
        <taxon>Planctomycetota</taxon>
        <taxon>Planctomycetia</taxon>
        <taxon>Planctomycetia incertae sedis</taxon>
        <taxon>Saltatorellus</taxon>
    </lineage>
</organism>
<dbReference type="Proteomes" id="UP000320390">
    <property type="component" value="Chromosome"/>
</dbReference>
<dbReference type="OrthoDB" id="274224at2"/>
<dbReference type="EMBL" id="CP036434">
    <property type="protein sequence ID" value="QDV05600.1"/>
    <property type="molecule type" value="Genomic_DNA"/>
</dbReference>
<dbReference type="Pfam" id="PF12094">
    <property type="entry name" value="DUF3570"/>
    <property type="match status" value="1"/>
</dbReference>
<dbReference type="AlphaFoldDB" id="A0A518END8"/>
<gene>
    <name evidence="1" type="ORF">Poly30_10980</name>
</gene>
<protein>
    <recommendedName>
        <fullName evidence="3">Outer membrane protein beta-barrel domain-containing protein</fullName>
    </recommendedName>
</protein>
<evidence type="ECO:0000313" key="2">
    <source>
        <dbReference type="Proteomes" id="UP000320390"/>
    </source>
</evidence>
<evidence type="ECO:0008006" key="3">
    <source>
        <dbReference type="Google" id="ProtNLM"/>
    </source>
</evidence>
<dbReference type="RefSeq" id="WP_145195037.1">
    <property type="nucleotide sequence ID" value="NZ_CP036434.1"/>
</dbReference>
<evidence type="ECO:0000313" key="1">
    <source>
        <dbReference type="EMBL" id="QDV05600.1"/>
    </source>
</evidence>
<reference evidence="1 2" key="1">
    <citation type="submission" date="2019-02" db="EMBL/GenBank/DDBJ databases">
        <title>Deep-cultivation of Planctomycetes and their phenomic and genomic characterization uncovers novel biology.</title>
        <authorList>
            <person name="Wiegand S."/>
            <person name="Jogler M."/>
            <person name="Boedeker C."/>
            <person name="Pinto D."/>
            <person name="Vollmers J."/>
            <person name="Rivas-Marin E."/>
            <person name="Kohn T."/>
            <person name="Peeters S.H."/>
            <person name="Heuer A."/>
            <person name="Rast P."/>
            <person name="Oberbeckmann S."/>
            <person name="Bunk B."/>
            <person name="Jeske O."/>
            <person name="Meyerdierks A."/>
            <person name="Storesund J.E."/>
            <person name="Kallscheuer N."/>
            <person name="Luecker S."/>
            <person name="Lage O.M."/>
            <person name="Pohl T."/>
            <person name="Merkel B.J."/>
            <person name="Hornburger P."/>
            <person name="Mueller R.-W."/>
            <person name="Bruemmer F."/>
            <person name="Labrenz M."/>
            <person name="Spormann A.M."/>
            <person name="Op den Camp H."/>
            <person name="Overmann J."/>
            <person name="Amann R."/>
            <person name="Jetten M.S.M."/>
            <person name="Mascher T."/>
            <person name="Medema M.H."/>
            <person name="Devos D.P."/>
            <person name="Kaster A.-K."/>
            <person name="Ovreas L."/>
            <person name="Rohde M."/>
            <person name="Galperin M.Y."/>
            <person name="Jogler C."/>
        </authorList>
    </citation>
    <scope>NUCLEOTIDE SEQUENCE [LARGE SCALE GENOMIC DNA]</scope>
    <source>
        <strain evidence="1 2">Poly30</strain>
    </source>
</reference>
<proteinExistence type="predicted"/>